<dbReference type="InParanoid" id="A0A2P5HS30"/>
<dbReference type="AlphaFoldDB" id="A0A2P5HS30"/>
<dbReference type="OrthoDB" id="5244801at2759"/>
<feature type="compositionally biased region" description="Polar residues" evidence="1">
    <location>
        <begin position="163"/>
        <end position="174"/>
    </location>
</feature>
<feature type="region of interest" description="Disordered" evidence="1">
    <location>
        <begin position="190"/>
        <end position="263"/>
    </location>
</feature>
<protein>
    <submittedName>
        <fullName evidence="2">Uncharacterized protein</fullName>
    </submittedName>
</protein>
<feature type="compositionally biased region" description="Basic and acidic residues" evidence="1">
    <location>
        <begin position="93"/>
        <end position="105"/>
    </location>
</feature>
<dbReference type="STRING" id="158607.A0A2P5HS30"/>
<evidence type="ECO:0000313" key="2">
    <source>
        <dbReference type="EMBL" id="POS73076.1"/>
    </source>
</evidence>
<feature type="region of interest" description="Disordered" evidence="1">
    <location>
        <begin position="78"/>
        <end position="177"/>
    </location>
</feature>
<name>A0A2P5HS30_DIAHE</name>
<sequence length="694" mass="74828">MANGLDRLERLFSRRKSAPARDTTVSNINGSAPPASAQPEHDSSLLEFVFPPPSFIRPTANRMHARDEFELPSPISVAHTSASNSARNSRRHSQFDPREMTDTTSRRRSGPSTTASFHLPSRTSSLLTRRHDRKAGGGLTQLQLPPSGGGTTSTDKPPPLSPQSPAQDTTSTSPEDQKVAQRRLLEALPIYPGVKVETPPASDQDEFNFPSPPSSTRGRLPPAILSPFTPEPSPDMIPQRDSILSEPKTSSDLRRESVSTVPSRSRRTTLATISSTALLDDDWRDSYVDDPQVTVTPEKCAVIQEPQVQDILALTADDLAEVRTKAPSKPPLRLPPPPPVLPPGVRSLSVSSHIRGTNMLAPLAPDEVAAFQAARIAKKYDFDFLYIINFWPKEMGHLHRPVEASTHPSIPSFSPLSSPTSSFSKPPSVLYSPTSDYPTTKNSTPRHSLQAPPSEAESSSNAGSEPHHIPDCCPGVGPPPRPATAGRLLAAYGLSSLDGPFRPGARAHKKILREGTDGWIEYRKTDARDNEFARGYARSYYTSTEEISPRRASAPGGSTSTSAQNQSATAAAAAAPATRLATQTGSSVAVRQSFSLAEGVLSCTGSHPRSRKNSSAVAGARAAAGGGAPVRKVTRGIVFAAYRRPRGHGGTVHSSRAELDALERDAEALVEMVLDFHQDRRRWQVYQDARRASD</sequence>
<keyword evidence="3" id="KW-1185">Reference proteome</keyword>
<proteinExistence type="predicted"/>
<feature type="region of interest" description="Disordered" evidence="1">
    <location>
        <begin position="602"/>
        <end position="626"/>
    </location>
</feature>
<feature type="region of interest" description="Disordered" evidence="1">
    <location>
        <begin position="1"/>
        <end position="42"/>
    </location>
</feature>
<feature type="region of interest" description="Disordered" evidence="1">
    <location>
        <begin position="543"/>
        <end position="570"/>
    </location>
</feature>
<feature type="compositionally biased region" description="Low complexity" evidence="1">
    <location>
        <begin position="408"/>
        <end position="428"/>
    </location>
</feature>
<feature type="compositionally biased region" description="Low complexity" evidence="1">
    <location>
        <begin position="78"/>
        <end position="87"/>
    </location>
</feature>
<evidence type="ECO:0000256" key="1">
    <source>
        <dbReference type="SAM" id="MobiDB-lite"/>
    </source>
</evidence>
<feature type="region of interest" description="Disordered" evidence="1">
    <location>
        <begin position="402"/>
        <end position="481"/>
    </location>
</feature>
<gene>
    <name evidence="2" type="ORF">DHEL01_v208519</name>
</gene>
<feature type="compositionally biased region" description="Low complexity" evidence="1">
    <location>
        <begin position="552"/>
        <end position="570"/>
    </location>
</feature>
<reference evidence="2" key="1">
    <citation type="submission" date="2017-09" db="EMBL/GenBank/DDBJ databases">
        <title>Polyketide synthases of a Diaporthe helianthi virulent isolate.</title>
        <authorList>
            <person name="Baroncelli R."/>
        </authorList>
    </citation>
    <scope>NUCLEOTIDE SEQUENCE [LARGE SCALE GENOMIC DNA]</scope>
    <source>
        <strain evidence="2">7/96</strain>
    </source>
</reference>
<comment type="caution">
    <text evidence="2">The sequence shown here is derived from an EMBL/GenBank/DDBJ whole genome shotgun (WGS) entry which is preliminary data.</text>
</comment>
<organism evidence="2 3">
    <name type="scientific">Diaporthe helianthi</name>
    <dbReference type="NCBI Taxonomy" id="158607"/>
    <lineage>
        <taxon>Eukaryota</taxon>
        <taxon>Fungi</taxon>
        <taxon>Dikarya</taxon>
        <taxon>Ascomycota</taxon>
        <taxon>Pezizomycotina</taxon>
        <taxon>Sordariomycetes</taxon>
        <taxon>Sordariomycetidae</taxon>
        <taxon>Diaporthales</taxon>
        <taxon>Diaporthaceae</taxon>
        <taxon>Diaporthe</taxon>
    </lineage>
</organism>
<feature type="compositionally biased region" description="Basic and acidic residues" evidence="1">
    <location>
        <begin position="1"/>
        <end position="12"/>
    </location>
</feature>
<dbReference type="EMBL" id="MAVT02000866">
    <property type="protein sequence ID" value="POS73076.1"/>
    <property type="molecule type" value="Genomic_DNA"/>
</dbReference>
<evidence type="ECO:0000313" key="3">
    <source>
        <dbReference type="Proteomes" id="UP000094444"/>
    </source>
</evidence>
<dbReference type="Proteomes" id="UP000094444">
    <property type="component" value="Unassembled WGS sequence"/>
</dbReference>
<feature type="compositionally biased region" description="Low complexity" evidence="1">
    <location>
        <begin position="451"/>
        <end position="464"/>
    </location>
</feature>
<feature type="compositionally biased region" description="Polar residues" evidence="1">
    <location>
        <begin position="431"/>
        <end position="447"/>
    </location>
</feature>
<accession>A0A2P5HS30</accession>